<dbReference type="AlphaFoldDB" id="A0A0C3DMN2"/>
<proteinExistence type="predicted"/>
<evidence type="ECO:0000313" key="2">
    <source>
        <dbReference type="EMBL" id="KIM61915.1"/>
    </source>
</evidence>
<dbReference type="EMBL" id="KN822046">
    <property type="protein sequence ID" value="KIM61915.1"/>
    <property type="molecule type" value="Genomic_DNA"/>
</dbReference>
<name>A0A0C3DMN2_9AGAM</name>
<dbReference type="InParanoid" id="A0A0C3DMN2"/>
<organism evidence="2 3">
    <name type="scientific">Scleroderma citrinum Foug A</name>
    <dbReference type="NCBI Taxonomy" id="1036808"/>
    <lineage>
        <taxon>Eukaryota</taxon>
        <taxon>Fungi</taxon>
        <taxon>Dikarya</taxon>
        <taxon>Basidiomycota</taxon>
        <taxon>Agaricomycotina</taxon>
        <taxon>Agaricomycetes</taxon>
        <taxon>Agaricomycetidae</taxon>
        <taxon>Boletales</taxon>
        <taxon>Sclerodermatineae</taxon>
        <taxon>Sclerodermataceae</taxon>
        <taxon>Scleroderma</taxon>
    </lineage>
</organism>
<protein>
    <submittedName>
        <fullName evidence="2">Uncharacterized protein</fullName>
    </submittedName>
</protein>
<dbReference type="HOGENOM" id="CLU_2851053_0_0_1"/>
<feature type="compositionally biased region" description="Polar residues" evidence="1">
    <location>
        <begin position="56"/>
        <end position="65"/>
    </location>
</feature>
<gene>
    <name evidence="2" type="ORF">SCLCIDRAFT_25389</name>
</gene>
<keyword evidence="3" id="KW-1185">Reference proteome</keyword>
<sequence length="65" mass="7293">MVNASLDLELEVVSDRRYIAAESGFEEFQGDDMSMMMGMEDINKPTLPWTGLERTGQLSQSPSYS</sequence>
<reference evidence="2 3" key="1">
    <citation type="submission" date="2014-04" db="EMBL/GenBank/DDBJ databases">
        <authorList>
            <consortium name="DOE Joint Genome Institute"/>
            <person name="Kuo A."/>
            <person name="Kohler A."/>
            <person name="Nagy L.G."/>
            <person name="Floudas D."/>
            <person name="Copeland A."/>
            <person name="Barry K.W."/>
            <person name="Cichocki N."/>
            <person name="Veneault-Fourrey C."/>
            <person name="LaButti K."/>
            <person name="Lindquist E.A."/>
            <person name="Lipzen A."/>
            <person name="Lundell T."/>
            <person name="Morin E."/>
            <person name="Murat C."/>
            <person name="Sun H."/>
            <person name="Tunlid A."/>
            <person name="Henrissat B."/>
            <person name="Grigoriev I.V."/>
            <person name="Hibbett D.S."/>
            <person name="Martin F."/>
            <person name="Nordberg H.P."/>
            <person name="Cantor M.N."/>
            <person name="Hua S.X."/>
        </authorList>
    </citation>
    <scope>NUCLEOTIDE SEQUENCE [LARGE SCALE GENOMIC DNA]</scope>
    <source>
        <strain evidence="2 3">Foug A</strain>
    </source>
</reference>
<feature type="region of interest" description="Disordered" evidence="1">
    <location>
        <begin position="46"/>
        <end position="65"/>
    </location>
</feature>
<evidence type="ECO:0000313" key="3">
    <source>
        <dbReference type="Proteomes" id="UP000053989"/>
    </source>
</evidence>
<accession>A0A0C3DMN2</accession>
<dbReference type="Proteomes" id="UP000053989">
    <property type="component" value="Unassembled WGS sequence"/>
</dbReference>
<reference evidence="3" key="2">
    <citation type="submission" date="2015-01" db="EMBL/GenBank/DDBJ databases">
        <title>Evolutionary Origins and Diversification of the Mycorrhizal Mutualists.</title>
        <authorList>
            <consortium name="DOE Joint Genome Institute"/>
            <consortium name="Mycorrhizal Genomics Consortium"/>
            <person name="Kohler A."/>
            <person name="Kuo A."/>
            <person name="Nagy L.G."/>
            <person name="Floudas D."/>
            <person name="Copeland A."/>
            <person name="Barry K.W."/>
            <person name="Cichocki N."/>
            <person name="Veneault-Fourrey C."/>
            <person name="LaButti K."/>
            <person name="Lindquist E.A."/>
            <person name="Lipzen A."/>
            <person name="Lundell T."/>
            <person name="Morin E."/>
            <person name="Murat C."/>
            <person name="Riley R."/>
            <person name="Ohm R."/>
            <person name="Sun H."/>
            <person name="Tunlid A."/>
            <person name="Henrissat B."/>
            <person name="Grigoriev I.V."/>
            <person name="Hibbett D.S."/>
            <person name="Martin F."/>
        </authorList>
    </citation>
    <scope>NUCLEOTIDE SEQUENCE [LARGE SCALE GENOMIC DNA]</scope>
    <source>
        <strain evidence="3">Foug A</strain>
    </source>
</reference>
<evidence type="ECO:0000256" key="1">
    <source>
        <dbReference type="SAM" id="MobiDB-lite"/>
    </source>
</evidence>